<dbReference type="AlphaFoldDB" id="A0A519B9R3"/>
<protein>
    <recommendedName>
        <fullName evidence="1">BPL/LPL catalytic domain-containing protein</fullName>
    </recommendedName>
</protein>
<proteinExistence type="predicted"/>
<accession>A0A519B9R3</accession>
<reference evidence="2 3" key="1">
    <citation type="submission" date="2019-01" db="EMBL/GenBank/DDBJ databases">
        <title>Insights into ecological role of a new deltaproteobacterial order Candidatus Sinidesulfobacterales (Sva0485) by metagenomics and metatranscriptomics.</title>
        <authorList>
            <person name="Tan S."/>
            <person name="Liu J."/>
            <person name="Fang Y."/>
            <person name="Hedlund B.P."/>
            <person name="Lian Z.H."/>
            <person name="Huang L.Y."/>
            <person name="Li J.T."/>
            <person name="Huang L.N."/>
            <person name="Li W.J."/>
            <person name="Jiang H.C."/>
            <person name="Dong H.L."/>
            <person name="Shu W.S."/>
        </authorList>
    </citation>
    <scope>NUCLEOTIDE SEQUENCE [LARGE SCALE GENOMIC DNA]</scope>
    <source>
        <strain evidence="2">AP3</strain>
    </source>
</reference>
<dbReference type="Gene3D" id="3.30.930.10">
    <property type="entry name" value="Bira Bifunctional Protein, Domain 2"/>
    <property type="match status" value="1"/>
</dbReference>
<gene>
    <name evidence="2" type="ORF">EVJ47_07305</name>
</gene>
<organism evidence="2 3">
    <name type="scientific">Candidatus Acidulodesulfobacterium ferriphilum</name>
    <dbReference type="NCBI Taxonomy" id="2597223"/>
    <lineage>
        <taxon>Bacteria</taxon>
        <taxon>Deltaproteobacteria</taxon>
        <taxon>Candidatus Acidulodesulfobacterales</taxon>
        <taxon>Candidatus Acidulodesulfobacterium</taxon>
    </lineage>
</organism>
<dbReference type="InterPro" id="IPR050664">
    <property type="entry name" value="Octanoyltrans_LipM/LipL"/>
</dbReference>
<dbReference type="InterPro" id="IPR045864">
    <property type="entry name" value="aa-tRNA-synth_II/BPL/LPL"/>
</dbReference>
<dbReference type="SUPFAM" id="SSF55681">
    <property type="entry name" value="Class II aaRS and biotin synthetases"/>
    <property type="match status" value="1"/>
</dbReference>
<dbReference type="PANTHER" id="PTHR43679:SF2">
    <property type="entry name" value="OCTANOYL-[GCVH]:PROTEIN N-OCTANOYLTRANSFERASE"/>
    <property type="match status" value="1"/>
</dbReference>
<dbReference type="PANTHER" id="PTHR43679">
    <property type="entry name" value="OCTANOYLTRANSFERASE LIPM-RELATED"/>
    <property type="match status" value="1"/>
</dbReference>
<dbReference type="PROSITE" id="PS51733">
    <property type="entry name" value="BPL_LPL_CATALYTIC"/>
    <property type="match status" value="1"/>
</dbReference>
<evidence type="ECO:0000313" key="2">
    <source>
        <dbReference type="EMBL" id="RZD14033.1"/>
    </source>
</evidence>
<dbReference type="EMBL" id="SGBD01000004">
    <property type="protein sequence ID" value="RZD14033.1"/>
    <property type="molecule type" value="Genomic_DNA"/>
</dbReference>
<name>A0A519B9R3_9DELT</name>
<evidence type="ECO:0000259" key="1">
    <source>
        <dbReference type="PROSITE" id="PS51733"/>
    </source>
</evidence>
<dbReference type="Proteomes" id="UP000320813">
    <property type="component" value="Unassembled WGS sequence"/>
</dbReference>
<dbReference type="InterPro" id="IPR004143">
    <property type="entry name" value="BPL_LPL_catalytic"/>
</dbReference>
<sequence>MNCYSDGCFNLIISGGCPGGVNMAADLFLLNKYRTGGDFSSRPTLRLYYFSPPALSLGFFQKDEETRESIILKAKNKHYDIVRRPTGGRAVLHKNEITYCVVSSYKSGIFAGKLLETYKKVGEFLRLFFTGLGLNPDNNGFNRQNGDKIDKPVKKSDFNCFLKAHSYEITFGGKKICGNSQRRGETAFLQHGSIYTDYNPLEHIELFESGNFNAGYFNNITGIKQELNRVGKKFDLSFRSLSEALAKSFQDAYNLKPLVMLPQEFEEAAGRA</sequence>
<feature type="domain" description="BPL/LPL catalytic" evidence="1">
    <location>
        <begin position="39"/>
        <end position="246"/>
    </location>
</feature>
<comment type="caution">
    <text evidence="2">The sequence shown here is derived from an EMBL/GenBank/DDBJ whole genome shotgun (WGS) entry which is preliminary data.</text>
</comment>
<evidence type="ECO:0000313" key="3">
    <source>
        <dbReference type="Proteomes" id="UP000320813"/>
    </source>
</evidence>
<dbReference type="Pfam" id="PF21948">
    <property type="entry name" value="LplA-B_cat"/>
    <property type="match status" value="1"/>
</dbReference>